<reference evidence="2 3" key="1">
    <citation type="submission" date="2018-01" db="EMBL/GenBank/DDBJ databases">
        <authorList>
            <person name="Gaut B.S."/>
            <person name="Morton B.R."/>
            <person name="Clegg M.T."/>
            <person name="Duvall M.R."/>
        </authorList>
    </citation>
    <scope>NUCLEOTIDE SEQUENCE [LARGE SCALE GENOMIC DNA]</scope>
    <source>
        <strain evidence="2 3">HR-AV</strain>
    </source>
</reference>
<evidence type="ECO:0000313" key="2">
    <source>
        <dbReference type="EMBL" id="POY37509.1"/>
    </source>
</evidence>
<name>A0A2S5A5C7_9SPHI</name>
<dbReference type="Gene3D" id="2.120.10.30">
    <property type="entry name" value="TolB, C-terminal domain"/>
    <property type="match status" value="2"/>
</dbReference>
<comment type="similarity">
    <text evidence="1">Belongs to the TolB family.</text>
</comment>
<dbReference type="OrthoDB" id="9815657at2"/>
<sequence length="1028" mass="117296">MHRLFKLRLLTLIFSIIFLSTGYSVQAQYFGRNKVQYEKYKFKVLKTPHFDIYNYMDNDTVIRKFADMSERWYNRHRNVLDHRFDNKNPIMIYNNHSDFSQTTLSSENIGQGTGGVTEGYRGRVFMPFFEAAAQTDHVLGHELVHAFQYDILKSADSLSLYSIQNLPLWMVEGMAEYLSIGRKDSHTAMWMRDAVVSKDFPSLRDLTVTNKYFPYRYGQAFWAFVAGVWGDTVVKPLFVNTAKFGYQMAVDSTLGYEEKVLSNMWKTRTIENYKPYMKDTIALVGKKLVRQEDLGEMNISPVLSPDGNFVTFFSEKNLFSIDLFLADVRTGRVIRKLSSQAEKLHVDDYNYIQDAGTWSPDGSKYAYIVMIKGKSVLIIVDVRTGRTLDEIKIHGLPYFSNPSWGPDGKQMLLTAMIEGKSDLFIYNLQTKKTQRLTTDFNSEFHGSWSNNGKTIVFSSDRGSDTNLRELKYGSYKICLLDVASGKIEVLDFFPGANNFNAQFSHDDKKVFFLSNADGLRNLYEYNIETKEINKLTKYFTGISGITEDAPAFSVRGKNDMIAYCLFRHGDYNLYKAEASDFPRFKVDPQATDFTASLLPPFDIPKESVLTKNLENISIPYSEADYLKVPYRPKFSLVTVSQSGVGIGYNSQYGTGVAGGIGFLFGDILDRNQLYAVAQVNGEIYDIGGGVTYINRAGRVNWGLGVSHTPYFSSYYGNLTYDQELNLVESPFYKQRTFVEELALYSYYPISQTLRWELNTTLSHYSYRIDKYSDYYTAEQDNQGNIYPGYYVGQERSKVNAKALGFTPFNLVAFQGAYVGDNSQFGLTAPVKGQRFRLQLSQTLGNYNFTSVTTDYRRYLYSKPWTFAFRGMYYGRFGNTQDLRALYPIYLGYDQLIHGYNSNSLYENYSPDGKTGVDPYDLLGDHMAVANFEIRFPLTGPEKLSKIKSGFLFSDLAFFTDAGLAWAKGQPVEFTWKHVPGQASPIVSTGVTLRINLFGYAVIEPYLAIPFQRYNPKPYFGLFLSGGGW</sequence>
<dbReference type="InterPro" id="IPR011042">
    <property type="entry name" value="6-blade_b-propeller_TolB-like"/>
</dbReference>
<evidence type="ECO:0000313" key="3">
    <source>
        <dbReference type="Proteomes" id="UP000236893"/>
    </source>
</evidence>
<dbReference type="Pfam" id="PF07676">
    <property type="entry name" value="PD40"/>
    <property type="match status" value="2"/>
</dbReference>
<gene>
    <name evidence="2" type="ORF">C3K47_07020</name>
</gene>
<keyword evidence="3" id="KW-1185">Reference proteome</keyword>
<dbReference type="PANTHER" id="PTHR36842">
    <property type="entry name" value="PROTEIN TOLB HOMOLOG"/>
    <property type="match status" value="1"/>
</dbReference>
<dbReference type="SUPFAM" id="SSF82171">
    <property type="entry name" value="DPP6 N-terminal domain-like"/>
    <property type="match status" value="1"/>
</dbReference>
<dbReference type="RefSeq" id="WP_103788416.1">
    <property type="nucleotide sequence ID" value="NZ_PQVF01000004.1"/>
</dbReference>
<dbReference type="EMBL" id="PQVF01000004">
    <property type="protein sequence ID" value="POY37509.1"/>
    <property type="molecule type" value="Genomic_DNA"/>
</dbReference>
<dbReference type="AlphaFoldDB" id="A0A2S5A5C7"/>
<proteinExistence type="inferred from homology"/>
<comment type="caution">
    <text evidence="2">The sequence shown here is derived from an EMBL/GenBank/DDBJ whole genome shotgun (WGS) entry which is preliminary data.</text>
</comment>
<dbReference type="Proteomes" id="UP000236893">
    <property type="component" value="Unassembled WGS sequence"/>
</dbReference>
<dbReference type="InterPro" id="IPR011659">
    <property type="entry name" value="WD40"/>
</dbReference>
<dbReference type="PANTHER" id="PTHR36842:SF1">
    <property type="entry name" value="PROTEIN TOLB"/>
    <property type="match status" value="1"/>
</dbReference>
<accession>A0A2S5A5C7</accession>
<protein>
    <submittedName>
        <fullName evidence="2">TolB protein</fullName>
    </submittedName>
</protein>
<evidence type="ECO:0000256" key="1">
    <source>
        <dbReference type="ARBA" id="ARBA00009820"/>
    </source>
</evidence>
<organism evidence="2 3">
    <name type="scientific">Solitalea longa</name>
    <dbReference type="NCBI Taxonomy" id="2079460"/>
    <lineage>
        <taxon>Bacteria</taxon>
        <taxon>Pseudomonadati</taxon>
        <taxon>Bacteroidota</taxon>
        <taxon>Sphingobacteriia</taxon>
        <taxon>Sphingobacteriales</taxon>
        <taxon>Sphingobacteriaceae</taxon>
        <taxon>Solitalea</taxon>
    </lineage>
</organism>